<evidence type="ECO:0000313" key="1">
    <source>
        <dbReference type="EMBL" id="KZO93988.1"/>
    </source>
</evidence>
<dbReference type="AlphaFoldDB" id="A0A167JW74"/>
<protein>
    <recommendedName>
        <fullName evidence="3">F-box domain-containing protein</fullName>
    </recommendedName>
</protein>
<name>A0A167JW74_CALVF</name>
<evidence type="ECO:0008006" key="3">
    <source>
        <dbReference type="Google" id="ProtNLM"/>
    </source>
</evidence>
<keyword evidence="2" id="KW-1185">Reference proteome</keyword>
<proteinExistence type="predicted"/>
<dbReference type="EMBL" id="KV417297">
    <property type="protein sequence ID" value="KZO93988.1"/>
    <property type="molecule type" value="Genomic_DNA"/>
</dbReference>
<reference evidence="1 2" key="1">
    <citation type="journal article" date="2016" name="Mol. Biol. Evol.">
        <title>Comparative Genomics of Early-Diverging Mushroom-Forming Fungi Provides Insights into the Origins of Lignocellulose Decay Capabilities.</title>
        <authorList>
            <person name="Nagy L.G."/>
            <person name="Riley R."/>
            <person name="Tritt A."/>
            <person name="Adam C."/>
            <person name="Daum C."/>
            <person name="Floudas D."/>
            <person name="Sun H."/>
            <person name="Yadav J.S."/>
            <person name="Pangilinan J."/>
            <person name="Larsson K.H."/>
            <person name="Matsuura K."/>
            <person name="Barry K."/>
            <person name="Labutti K."/>
            <person name="Kuo R."/>
            <person name="Ohm R.A."/>
            <person name="Bhattacharya S.S."/>
            <person name="Shirouzu T."/>
            <person name="Yoshinaga Y."/>
            <person name="Martin F.M."/>
            <person name="Grigoriev I.V."/>
            <person name="Hibbett D.S."/>
        </authorList>
    </citation>
    <scope>NUCLEOTIDE SEQUENCE [LARGE SCALE GENOMIC DNA]</scope>
    <source>
        <strain evidence="1 2">TUFC12733</strain>
    </source>
</reference>
<gene>
    <name evidence="1" type="ORF">CALVIDRAFT_565955</name>
</gene>
<organism evidence="1 2">
    <name type="scientific">Calocera viscosa (strain TUFC12733)</name>
    <dbReference type="NCBI Taxonomy" id="1330018"/>
    <lineage>
        <taxon>Eukaryota</taxon>
        <taxon>Fungi</taxon>
        <taxon>Dikarya</taxon>
        <taxon>Basidiomycota</taxon>
        <taxon>Agaricomycotina</taxon>
        <taxon>Dacrymycetes</taxon>
        <taxon>Dacrymycetales</taxon>
        <taxon>Dacrymycetaceae</taxon>
        <taxon>Calocera</taxon>
    </lineage>
</organism>
<evidence type="ECO:0000313" key="2">
    <source>
        <dbReference type="Proteomes" id="UP000076738"/>
    </source>
</evidence>
<accession>A0A167JW74</accession>
<dbReference type="OrthoDB" id="3365698at2759"/>
<dbReference type="Proteomes" id="UP000076738">
    <property type="component" value="Unassembled WGS sequence"/>
</dbReference>
<sequence>MVGSICKLPTDLLSLIFESAHDAAAFELINSGFDEVITRATARTLICLLSTLLSVNRAWRHLALSLRSIWTVVPILNELNSPLSLEDFVERSGSRPLTLVACMSKDDLRPVIDALDPLMVLSRVHSLSIMILHWDAGYPVFLWTVELWKFPALQHFALSGIYLYPNLEEAWNWFTGLADQLASLELGRAGLPNHSLLPIVPTIPYSHLQHLTFHAYHDGIAALLCNGIFPTLTELHLGTVMTEDVPSRPMPALRLLTIEAGNFISFHNVICSHLAIILIELAPKLDCLVFTSGIDYHHERLLLMFEFGYGHAIRGPIHAPSLKRLVLRRGTLRRSTLQMVSEHRQALVCPAHEWDIDLENVQLVSDAEKPWSGSWT</sequence>